<dbReference type="Gene3D" id="1.10.510.10">
    <property type="entry name" value="Transferase(Phosphotransferase) domain 1"/>
    <property type="match status" value="1"/>
</dbReference>
<dbReference type="HOGENOM" id="CLU_2210905_0_0_1"/>
<keyword evidence="2" id="KW-1185">Reference proteome</keyword>
<organism evidence="1 2">
    <name type="scientific">Phanerochaete carnosa (strain HHB-10118-sp)</name>
    <name type="common">White-rot fungus</name>
    <name type="synonym">Peniophora carnosa</name>
    <dbReference type="NCBI Taxonomy" id="650164"/>
    <lineage>
        <taxon>Eukaryota</taxon>
        <taxon>Fungi</taxon>
        <taxon>Dikarya</taxon>
        <taxon>Basidiomycota</taxon>
        <taxon>Agaricomycotina</taxon>
        <taxon>Agaricomycetes</taxon>
        <taxon>Polyporales</taxon>
        <taxon>Phanerochaetaceae</taxon>
        <taxon>Phanerochaete</taxon>
    </lineage>
</organism>
<name>K5W5G4_PHACS</name>
<evidence type="ECO:0000313" key="2">
    <source>
        <dbReference type="Proteomes" id="UP000008370"/>
    </source>
</evidence>
<dbReference type="InParanoid" id="K5W5G4"/>
<evidence type="ECO:0000313" key="1">
    <source>
        <dbReference type="EMBL" id="EKM59158.1"/>
    </source>
</evidence>
<dbReference type="EMBL" id="JH930469">
    <property type="protein sequence ID" value="EKM59158.1"/>
    <property type="molecule type" value="Genomic_DNA"/>
</dbReference>
<dbReference type="InterPro" id="IPR011009">
    <property type="entry name" value="Kinase-like_dom_sf"/>
</dbReference>
<protein>
    <recommendedName>
        <fullName evidence="3">Protein kinase domain-containing protein</fullName>
    </recommendedName>
</protein>
<dbReference type="SUPFAM" id="SSF56112">
    <property type="entry name" value="Protein kinase-like (PK-like)"/>
    <property type="match status" value="1"/>
</dbReference>
<dbReference type="RefSeq" id="XP_007391729.1">
    <property type="nucleotide sequence ID" value="XM_007391667.1"/>
</dbReference>
<dbReference type="GeneID" id="18914666"/>
<dbReference type="AlphaFoldDB" id="K5W5G4"/>
<dbReference type="OrthoDB" id="5979581at2759"/>
<dbReference type="KEGG" id="pco:PHACADRAFT_249412"/>
<sequence length="107" mass="12502">MLGRLPDSWWGTWEGRSLSFNENGNVLPAGRAEVPVERTSLRQMLYETEVEYPADGLQFSMVEKRGVPLDEVEIELFADLLGKMLRYRLEERVPMKEVVQHPWFQYG</sequence>
<reference evidence="1 2" key="1">
    <citation type="journal article" date="2012" name="BMC Genomics">
        <title>Comparative genomics of the white-rot fungi, Phanerochaete carnosa and P. chrysosporium, to elucidate the genetic basis of the distinct wood types they colonize.</title>
        <authorList>
            <person name="Suzuki H."/>
            <person name="MacDonald J."/>
            <person name="Syed K."/>
            <person name="Salamov A."/>
            <person name="Hori C."/>
            <person name="Aerts A."/>
            <person name="Henrissat B."/>
            <person name="Wiebenga A."/>
            <person name="vanKuyk P.A."/>
            <person name="Barry K."/>
            <person name="Lindquist E."/>
            <person name="LaButti K."/>
            <person name="Lapidus A."/>
            <person name="Lucas S."/>
            <person name="Coutinho P."/>
            <person name="Gong Y."/>
            <person name="Samejima M."/>
            <person name="Mahadevan R."/>
            <person name="Abou-Zaid M."/>
            <person name="de Vries R.P."/>
            <person name="Igarashi K."/>
            <person name="Yadav J.S."/>
            <person name="Grigoriev I.V."/>
            <person name="Master E.R."/>
        </authorList>
    </citation>
    <scope>NUCLEOTIDE SEQUENCE [LARGE SCALE GENOMIC DNA]</scope>
    <source>
        <strain evidence="1 2">HHB-10118-sp</strain>
    </source>
</reference>
<dbReference type="Proteomes" id="UP000008370">
    <property type="component" value="Unassembled WGS sequence"/>
</dbReference>
<proteinExistence type="predicted"/>
<evidence type="ECO:0008006" key="3">
    <source>
        <dbReference type="Google" id="ProtNLM"/>
    </source>
</evidence>
<accession>K5W5G4</accession>
<gene>
    <name evidence="1" type="ORF">PHACADRAFT_249412</name>
</gene>